<dbReference type="PANTHER" id="PTHR11070:SF55">
    <property type="entry name" value="DNA 3'-5' HELICASE"/>
    <property type="match status" value="1"/>
</dbReference>
<feature type="compositionally biased region" description="Low complexity" evidence="6">
    <location>
        <begin position="93"/>
        <end position="127"/>
    </location>
</feature>
<evidence type="ECO:0000256" key="2">
    <source>
        <dbReference type="ARBA" id="ARBA00022801"/>
    </source>
</evidence>
<dbReference type="Pfam" id="PF00580">
    <property type="entry name" value="UvrD-helicase"/>
    <property type="match status" value="1"/>
</dbReference>
<evidence type="ECO:0000256" key="4">
    <source>
        <dbReference type="ARBA" id="ARBA00022840"/>
    </source>
</evidence>
<dbReference type="EMBL" id="AP027731">
    <property type="protein sequence ID" value="BDZ44560.1"/>
    <property type="molecule type" value="Genomic_DNA"/>
</dbReference>
<dbReference type="PANTHER" id="PTHR11070">
    <property type="entry name" value="UVRD / RECB / PCRA DNA HELICASE FAMILY MEMBER"/>
    <property type="match status" value="1"/>
</dbReference>
<gene>
    <name evidence="8" type="ORF">GCM10025866_04690</name>
</gene>
<dbReference type="Proteomes" id="UP001321498">
    <property type="component" value="Chromosome"/>
</dbReference>
<dbReference type="Gene3D" id="3.40.50.300">
    <property type="entry name" value="P-loop containing nucleotide triphosphate hydrolases"/>
    <property type="match status" value="1"/>
</dbReference>
<reference evidence="9" key="1">
    <citation type="journal article" date="2019" name="Int. J. Syst. Evol. Microbiol.">
        <title>The Global Catalogue of Microorganisms (GCM) 10K type strain sequencing project: providing services to taxonomists for standard genome sequencing and annotation.</title>
        <authorList>
            <consortium name="The Broad Institute Genomics Platform"/>
            <consortium name="The Broad Institute Genome Sequencing Center for Infectious Disease"/>
            <person name="Wu L."/>
            <person name="Ma J."/>
        </authorList>
    </citation>
    <scope>NUCLEOTIDE SEQUENCE [LARGE SCALE GENOMIC DNA]</scope>
    <source>
        <strain evidence="9">NBRC 108725</strain>
    </source>
</reference>
<feature type="region of interest" description="Disordered" evidence="6">
    <location>
        <begin position="78"/>
        <end position="162"/>
    </location>
</feature>
<name>A0ABN6XI78_9MICO</name>
<accession>A0ABN6XI78</accession>
<keyword evidence="9" id="KW-1185">Reference proteome</keyword>
<organism evidence="8 9">
    <name type="scientific">Naasia aerilata</name>
    <dbReference type="NCBI Taxonomy" id="1162966"/>
    <lineage>
        <taxon>Bacteria</taxon>
        <taxon>Bacillati</taxon>
        <taxon>Actinomycetota</taxon>
        <taxon>Actinomycetes</taxon>
        <taxon>Micrococcales</taxon>
        <taxon>Microbacteriaceae</taxon>
        <taxon>Naasia</taxon>
    </lineage>
</organism>
<keyword evidence="2 5" id="KW-0378">Hydrolase</keyword>
<protein>
    <recommendedName>
        <fullName evidence="7">UvrD-like helicase ATP-binding domain-containing protein</fullName>
    </recommendedName>
</protein>
<dbReference type="PROSITE" id="PS51198">
    <property type="entry name" value="UVRD_HELICASE_ATP_BIND"/>
    <property type="match status" value="1"/>
</dbReference>
<keyword evidence="3 5" id="KW-0347">Helicase</keyword>
<evidence type="ECO:0000259" key="7">
    <source>
        <dbReference type="PROSITE" id="PS51198"/>
    </source>
</evidence>
<evidence type="ECO:0000313" key="9">
    <source>
        <dbReference type="Proteomes" id="UP001321498"/>
    </source>
</evidence>
<dbReference type="InterPro" id="IPR027417">
    <property type="entry name" value="P-loop_NTPase"/>
</dbReference>
<feature type="compositionally biased region" description="Polar residues" evidence="6">
    <location>
        <begin position="149"/>
        <end position="162"/>
    </location>
</feature>
<dbReference type="InterPro" id="IPR014016">
    <property type="entry name" value="UvrD-like_ATP-bd"/>
</dbReference>
<keyword evidence="1 5" id="KW-0547">Nucleotide-binding</keyword>
<dbReference type="SUPFAM" id="SSF52540">
    <property type="entry name" value="P-loop containing nucleoside triphosphate hydrolases"/>
    <property type="match status" value="1"/>
</dbReference>
<sequence length="162" mass="17020">MTSAAQIAAALGLPEPTDQQKAVIEAPLQPSLVLAGAGSGKTETMANRVVYLLANQAAAPSEILGLTFTRKAAGELSERVTKRVDGLGRTPLAPGRSTRSTPRPSRPTTRSPAPSSASTRSPSAGSRMRWCWGRRPPGSWPAGSWSPARTTGWSASRSRWTG</sequence>
<evidence type="ECO:0000256" key="1">
    <source>
        <dbReference type="ARBA" id="ARBA00022741"/>
    </source>
</evidence>
<keyword evidence="4 5" id="KW-0067">ATP-binding</keyword>
<evidence type="ECO:0000313" key="8">
    <source>
        <dbReference type="EMBL" id="BDZ44560.1"/>
    </source>
</evidence>
<dbReference type="InterPro" id="IPR000212">
    <property type="entry name" value="DNA_helicase_UvrD/REP"/>
</dbReference>
<feature type="compositionally biased region" description="Low complexity" evidence="6">
    <location>
        <begin position="136"/>
        <end position="148"/>
    </location>
</feature>
<evidence type="ECO:0000256" key="5">
    <source>
        <dbReference type="PROSITE-ProRule" id="PRU00560"/>
    </source>
</evidence>
<feature type="binding site" evidence="5">
    <location>
        <begin position="35"/>
        <end position="42"/>
    </location>
    <ligand>
        <name>ATP</name>
        <dbReference type="ChEBI" id="CHEBI:30616"/>
    </ligand>
</feature>
<feature type="domain" description="UvrD-like helicase ATP-binding" evidence="7">
    <location>
        <begin position="14"/>
        <end position="162"/>
    </location>
</feature>
<evidence type="ECO:0000256" key="6">
    <source>
        <dbReference type="SAM" id="MobiDB-lite"/>
    </source>
</evidence>
<proteinExistence type="predicted"/>
<evidence type="ECO:0000256" key="3">
    <source>
        <dbReference type="ARBA" id="ARBA00022806"/>
    </source>
</evidence>
<dbReference type="RefSeq" id="WP_286278012.1">
    <property type="nucleotide sequence ID" value="NZ_AP027731.1"/>
</dbReference>